<dbReference type="PANTHER" id="PTHR48100">
    <property type="entry name" value="BROAD-SPECIFICITY PHOSPHATASE YOR283W-RELATED"/>
    <property type="match status" value="1"/>
</dbReference>
<dbReference type="InterPro" id="IPR029033">
    <property type="entry name" value="His_PPase_superfam"/>
</dbReference>
<evidence type="ECO:0000313" key="1">
    <source>
        <dbReference type="EMBL" id="VAW86654.1"/>
    </source>
</evidence>
<accession>A0A3B0ZYU8</accession>
<protein>
    <recommendedName>
        <fullName evidence="2">Alpha-ribazole-5'-phosphate phosphatase</fullName>
    </recommendedName>
</protein>
<name>A0A3B0ZYU8_9ZZZZ</name>
<dbReference type="Gene3D" id="3.40.50.1240">
    <property type="entry name" value="Phosphoglycerate mutase-like"/>
    <property type="match status" value="1"/>
</dbReference>
<dbReference type="GO" id="GO:0016791">
    <property type="term" value="F:phosphatase activity"/>
    <property type="evidence" value="ECO:0007669"/>
    <property type="project" value="TreeGrafter"/>
</dbReference>
<sequence length="205" mass="23398">MREKEPSTSVLFIRHGKTDFPLDRIYCDDREDPELNEEGEAQALSTAKLLENVAIDALYCSPSLRTLRTAEIITAARDLKLSTCDVFRERKFGIWEGLYFHEIAEQYPEEQAQWKKDNAGFRPKNGESIYDLWDRMAPTLDEIVVRNRGKTVAVVAHVGPIRIAVAQAIGLPTSNFRCLNIDYASVTRIDYGRSQNNMVFLNRVV</sequence>
<proteinExistence type="predicted"/>
<organism evidence="1">
    <name type="scientific">hydrothermal vent metagenome</name>
    <dbReference type="NCBI Taxonomy" id="652676"/>
    <lineage>
        <taxon>unclassified sequences</taxon>
        <taxon>metagenomes</taxon>
        <taxon>ecological metagenomes</taxon>
    </lineage>
</organism>
<evidence type="ECO:0008006" key="2">
    <source>
        <dbReference type="Google" id="ProtNLM"/>
    </source>
</evidence>
<dbReference type="SUPFAM" id="SSF53254">
    <property type="entry name" value="Phosphoglycerate mutase-like"/>
    <property type="match status" value="1"/>
</dbReference>
<dbReference type="AlphaFoldDB" id="A0A3B0ZYU8"/>
<gene>
    <name evidence="1" type="ORF">MNBD_GAMMA16-2169</name>
</gene>
<dbReference type="InterPro" id="IPR050275">
    <property type="entry name" value="PGM_Phosphatase"/>
</dbReference>
<dbReference type="Pfam" id="PF00300">
    <property type="entry name" value="His_Phos_1"/>
    <property type="match status" value="1"/>
</dbReference>
<reference evidence="1" key="1">
    <citation type="submission" date="2018-06" db="EMBL/GenBank/DDBJ databases">
        <authorList>
            <person name="Zhirakovskaya E."/>
        </authorList>
    </citation>
    <scope>NUCLEOTIDE SEQUENCE</scope>
</reference>
<dbReference type="CDD" id="cd07067">
    <property type="entry name" value="HP_PGM_like"/>
    <property type="match status" value="1"/>
</dbReference>
<dbReference type="PIRSF" id="PIRSF000709">
    <property type="entry name" value="6PFK_2-Ptase"/>
    <property type="match status" value="1"/>
</dbReference>
<dbReference type="SMART" id="SM00855">
    <property type="entry name" value="PGAM"/>
    <property type="match status" value="1"/>
</dbReference>
<dbReference type="InterPro" id="IPR013078">
    <property type="entry name" value="His_Pase_superF_clade-1"/>
</dbReference>
<dbReference type="EMBL" id="UOFO01000097">
    <property type="protein sequence ID" value="VAW86654.1"/>
    <property type="molecule type" value="Genomic_DNA"/>
</dbReference>